<accession>A0ABW0CAU4</accession>
<dbReference type="Pfam" id="PF19907">
    <property type="entry name" value="DUF6380"/>
    <property type="match status" value="1"/>
</dbReference>
<gene>
    <name evidence="2" type="ORF">ACFPQ9_02995</name>
</gene>
<dbReference type="EMBL" id="JBHSKM010000002">
    <property type="protein sequence ID" value="MFC5212795.1"/>
    <property type="molecule type" value="Genomic_DNA"/>
</dbReference>
<dbReference type="InterPro" id="IPR045960">
    <property type="entry name" value="DUF6380"/>
</dbReference>
<name>A0ABW0CAU4_STRCD</name>
<feature type="compositionally biased region" description="Basic and acidic residues" evidence="1">
    <location>
        <begin position="36"/>
        <end position="47"/>
    </location>
</feature>
<sequence>MDISAQGDAAGEKRQATLRRHAASLTETTGRAPLNHRHDGRAGEGAR</sequence>
<evidence type="ECO:0000313" key="3">
    <source>
        <dbReference type="Proteomes" id="UP001596263"/>
    </source>
</evidence>
<evidence type="ECO:0000256" key="1">
    <source>
        <dbReference type="SAM" id="MobiDB-lite"/>
    </source>
</evidence>
<evidence type="ECO:0000313" key="2">
    <source>
        <dbReference type="EMBL" id="MFC5212795.1"/>
    </source>
</evidence>
<organism evidence="2 3">
    <name type="scientific">Streptomyces coerulescens</name>
    <dbReference type="NCBI Taxonomy" id="29304"/>
    <lineage>
        <taxon>Bacteria</taxon>
        <taxon>Bacillati</taxon>
        <taxon>Actinomycetota</taxon>
        <taxon>Actinomycetes</taxon>
        <taxon>Kitasatosporales</taxon>
        <taxon>Streptomycetaceae</taxon>
        <taxon>Streptomyces</taxon>
    </lineage>
</organism>
<dbReference type="RefSeq" id="WP_380845999.1">
    <property type="nucleotide sequence ID" value="NZ_JBHSKM010000002.1"/>
</dbReference>
<reference evidence="3" key="1">
    <citation type="journal article" date="2019" name="Int. J. Syst. Evol. Microbiol.">
        <title>The Global Catalogue of Microorganisms (GCM) 10K type strain sequencing project: providing services to taxonomists for standard genome sequencing and annotation.</title>
        <authorList>
            <consortium name="The Broad Institute Genomics Platform"/>
            <consortium name="The Broad Institute Genome Sequencing Center for Infectious Disease"/>
            <person name="Wu L."/>
            <person name="Ma J."/>
        </authorList>
    </citation>
    <scope>NUCLEOTIDE SEQUENCE [LARGE SCALE GENOMIC DNA]</scope>
    <source>
        <strain evidence="3">KCTC 42586</strain>
    </source>
</reference>
<protein>
    <submittedName>
        <fullName evidence="2">DUF6380 family protein</fullName>
    </submittedName>
</protein>
<feature type="region of interest" description="Disordered" evidence="1">
    <location>
        <begin position="1"/>
        <end position="47"/>
    </location>
</feature>
<dbReference type="Proteomes" id="UP001596263">
    <property type="component" value="Unassembled WGS sequence"/>
</dbReference>
<comment type="caution">
    <text evidence="2">The sequence shown here is derived from an EMBL/GenBank/DDBJ whole genome shotgun (WGS) entry which is preliminary data.</text>
</comment>
<proteinExistence type="predicted"/>
<keyword evidence="3" id="KW-1185">Reference proteome</keyword>